<name>A0ABM8W3I2_GIGMA</name>
<keyword evidence="2" id="KW-1185">Reference proteome</keyword>
<sequence>MLSTDFINEFSEFKHYKGCFSYKNDNIYVIHIDDNVRVKIERITFDVARIYFTDKQGQQIPAPPNTILRNLMIFRLENQKHQVVKGELELVTEVIEQ</sequence>
<accession>A0ABM8W3I2</accession>
<organism evidence="1 2">
    <name type="scientific">Gigaspora margarita</name>
    <dbReference type="NCBI Taxonomy" id="4874"/>
    <lineage>
        <taxon>Eukaryota</taxon>
        <taxon>Fungi</taxon>
        <taxon>Fungi incertae sedis</taxon>
        <taxon>Mucoromycota</taxon>
        <taxon>Glomeromycotina</taxon>
        <taxon>Glomeromycetes</taxon>
        <taxon>Diversisporales</taxon>
        <taxon>Gigasporaceae</taxon>
        <taxon>Gigaspora</taxon>
    </lineage>
</organism>
<protein>
    <submittedName>
        <fullName evidence="1">28445_t:CDS:1</fullName>
    </submittedName>
</protein>
<dbReference type="Proteomes" id="UP000789901">
    <property type="component" value="Unassembled WGS sequence"/>
</dbReference>
<evidence type="ECO:0000313" key="2">
    <source>
        <dbReference type="Proteomes" id="UP000789901"/>
    </source>
</evidence>
<comment type="caution">
    <text evidence="1">The sequence shown here is derived from an EMBL/GenBank/DDBJ whole genome shotgun (WGS) entry which is preliminary data.</text>
</comment>
<reference evidence="1 2" key="1">
    <citation type="submission" date="2021-06" db="EMBL/GenBank/DDBJ databases">
        <authorList>
            <person name="Kallberg Y."/>
            <person name="Tangrot J."/>
            <person name="Rosling A."/>
        </authorList>
    </citation>
    <scope>NUCLEOTIDE SEQUENCE [LARGE SCALE GENOMIC DNA]</scope>
    <source>
        <strain evidence="1 2">120-4 pot B 10/14</strain>
    </source>
</reference>
<gene>
    <name evidence="1" type="ORF">GMARGA_LOCUS2894</name>
</gene>
<dbReference type="EMBL" id="CAJVQB010000970">
    <property type="protein sequence ID" value="CAG8515466.1"/>
    <property type="molecule type" value="Genomic_DNA"/>
</dbReference>
<evidence type="ECO:0000313" key="1">
    <source>
        <dbReference type="EMBL" id="CAG8515466.1"/>
    </source>
</evidence>
<proteinExistence type="predicted"/>